<dbReference type="AlphaFoldDB" id="A0A0E9W735"/>
<reference evidence="1" key="2">
    <citation type="journal article" date="2015" name="Fish Shellfish Immunol.">
        <title>Early steps in the European eel (Anguilla anguilla)-Vibrio vulnificus interaction in the gills: Role of the RtxA13 toxin.</title>
        <authorList>
            <person name="Callol A."/>
            <person name="Pajuelo D."/>
            <person name="Ebbesson L."/>
            <person name="Teles M."/>
            <person name="MacKenzie S."/>
            <person name="Amaro C."/>
        </authorList>
    </citation>
    <scope>NUCLEOTIDE SEQUENCE</scope>
</reference>
<evidence type="ECO:0000313" key="1">
    <source>
        <dbReference type="EMBL" id="JAH86131.1"/>
    </source>
</evidence>
<accession>A0A0E9W735</accession>
<name>A0A0E9W735_ANGAN</name>
<proteinExistence type="predicted"/>
<sequence length="40" mass="4142">MKGWSNFKTGVQGILREAIPTWTPVTADAVAPASPVSSVA</sequence>
<reference evidence="1" key="1">
    <citation type="submission" date="2014-11" db="EMBL/GenBank/DDBJ databases">
        <authorList>
            <person name="Amaro Gonzalez C."/>
        </authorList>
    </citation>
    <scope>NUCLEOTIDE SEQUENCE</scope>
</reference>
<dbReference type="EMBL" id="GBXM01022446">
    <property type="protein sequence ID" value="JAH86131.1"/>
    <property type="molecule type" value="Transcribed_RNA"/>
</dbReference>
<organism evidence="1">
    <name type="scientific">Anguilla anguilla</name>
    <name type="common">European freshwater eel</name>
    <name type="synonym">Muraena anguilla</name>
    <dbReference type="NCBI Taxonomy" id="7936"/>
    <lineage>
        <taxon>Eukaryota</taxon>
        <taxon>Metazoa</taxon>
        <taxon>Chordata</taxon>
        <taxon>Craniata</taxon>
        <taxon>Vertebrata</taxon>
        <taxon>Euteleostomi</taxon>
        <taxon>Actinopterygii</taxon>
        <taxon>Neopterygii</taxon>
        <taxon>Teleostei</taxon>
        <taxon>Anguilliformes</taxon>
        <taxon>Anguillidae</taxon>
        <taxon>Anguilla</taxon>
    </lineage>
</organism>
<protein>
    <submittedName>
        <fullName evidence="1">Uncharacterized protein</fullName>
    </submittedName>
</protein>